<feature type="domain" description="Lysozyme inhibitor LprI-like N-terminal" evidence="2">
    <location>
        <begin position="25"/>
        <end position="92"/>
    </location>
</feature>
<dbReference type="RefSeq" id="WP_085211682.1">
    <property type="nucleotide sequence ID" value="NZ_FXAM01000001.1"/>
</dbReference>
<dbReference type="PANTHER" id="PTHR37549">
    <property type="entry name" value="LIPOPROTEIN LPRI"/>
    <property type="match status" value="1"/>
</dbReference>
<feature type="chain" id="PRO_5012170188" description="Lysozyme inhibitor LprI-like N-terminal domain-containing protein" evidence="1">
    <location>
        <begin position="21"/>
        <end position="222"/>
    </location>
</feature>
<sequence length="222" mass="24556">MYTKAAIFLAILCAVSNAAAVSFDCKKASTFIENAICSNESLSKLDDILSETYKAALNQSSSKISLKNKQITWMKNVRNKCQNVACLEQAYDAQINQLLNIAYPPSPYDSAKADGYSYSPRDDFKPGEYVATQDVKTYSDAVEDKGYLWKEYTIKQGTSIKIYSVGTSESSDNQELWFNIAEGSACNGNLRGIFPPKGFDGIFLGAQGKYFRRIGDVPLCDK</sequence>
<dbReference type="PANTHER" id="PTHR37549:SF1">
    <property type="entry name" value="LIPOPROTEIN LPRI"/>
    <property type="match status" value="1"/>
</dbReference>
<dbReference type="EMBL" id="FXAM01000001">
    <property type="protein sequence ID" value="SMF94369.1"/>
    <property type="molecule type" value="Genomic_DNA"/>
</dbReference>
<accession>A0A1Y6CUN7</accession>
<keyword evidence="4" id="KW-1185">Reference proteome</keyword>
<dbReference type="InterPro" id="IPR052755">
    <property type="entry name" value="Lysozyme_Inhibitor_LprI"/>
</dbReference>
<evidence type="ECO:0000256" key="1">
    <source>
        <dbReference type="SAM" id="SignalP"/>
    </source>
</evidence>
<organism evidence="3 4">
    <name type="scientific">Methylomagnum ishizawai</name>
    <dbReference type="NCBI Taxonomy" id="1760988"/>
    <lineage>
        <taxon>Bacteria</taxon>
        <taxon>Pseudomonadati</taxon>
        <taxon>Pseudomonadota</taxon>
        <taxon>Gammaproteobacteria</taxon>
        <taxon>Methylococcales</taxon>
        <taxon>Methylococcaceae</taxon>
        <taxon>Methylomagnum</taxon>
    </lineage>
</organism>
<reference evidence="3 4" key="1">
    <citation type="submission" date="2016-12" db="EMBL/GenBank/DDBJ databases">
        <authorList>
            <person name="Song W.-J."/>
            <person name="Kurnit D.M."/>
        </authorList>
    </citation>
    <scope>NUCLEOTIDE SEQUENCE [LARGE SCALE GENOMIC DNA]</scope>
    <source>
        <strain evidence="3 4">175</strain>
    </source>
</reference>
<evidence type="ECO:0000313" key="3">
    <source>
        <dbReference type="EMBL" id="SMF94369.1"/>
    </source>
</evidence>
<dbReference type="InterPro" id="IPR009739">
    <property type="entry name" value="LprI-like_N"/>
</dbReference>
<gene>
    <name evidence="3" type="ORF">SAMN02949497_1681</name>
</gene>
<proteinExistence type="predicted"/>
<dbReference type="AlphaFoldDB" id="A0A1Y6CUN7"/>
<name>A0A1Y6CUN7_9GAMM</name>
<dbReference type="STRING" id="1760988.SAMN02949497_1681"/>
<dbReference type="OrthoDB" id="5957809at2"/>
<keyword evidence="1" id="KW-0732">Signal</keyword>
<evidence type="ECO:0000259" key="2">
    <source>
        <dbReference type="Pfam" id="PF07007"/>
    </source>
</evidence>
<dbReference type="Pfam" id="PF07007">
    <property type="entry name" value="LprI"/>
    <property type="match status" value="1"/>
</dbReference>
<dbReference type="Proteomes" id="UP000192923">
    <property type="component" value="Unassembled WGS sequence"/>
</dbReference>
<feature type="signal peptide" evidence="1">
    <location>
        <begin position="1"/>
        <end position="20"/>
    </location>
</feature>
<protein>
    <recommendedName>
        <fullName evidence="2">Lysozyme inhibitor LprI-like N-terminal domain-containing protein</fullName>
    </recommendedName>
</protein>
<evidence type="ECO:0000313" key="4">
    <source>
        <dbReference type="Proteomes" id="UP000192923"/>
    </source>
</evidence>
<dbReference type="GO" id="GO:0005576">
    <property type="term" value="C:extracellular region"/>
    <property type="evidence" value="ECO:0007669"/>
    <property type="project" value="TreeGrafter"/>
</dbReference>